<accession>A0A7Y0EEJ4</accession>
<dbReference type="RefSeq" id="WP_169296681.1">
    <property type="nucleotide sequence ID" value="NZ_JABBNI010000010.1"/>
</dbReference>
<evidence type="ECO:0000313" key="2">
    <source>
        <dbReference type="Proteomes" id="UP000537131"/>
    </source>
</evidence>
<reference evidence="1 2" key="1">
    <citation type="submission" date="2020-06" db="EMBL/GenBank/DDBJ databases">
        <title>Complete Genome Sequence of Clostridium muelleri sp. nov. P21T, an Acid-Alcohol Producing Acetogen Isolated from Old Hay.</title>
        <authorList>
            <person name="Duncan K.E."/>
            <person name="Tanner R.S."/>
        </authorList>
    </citation>
    <scope>NUCLEOTIDE SEQUENCE [LARGE SCALE GENOMIC DNA]</scope>
    <source>
        <strain evidence="1 2">P21</strain>
    </source>
</reference>
<proteinExistence type="predicted"/>
<dbReference type="Proteomes" id="UP000537131">
    <property type="component" value="Unassembled WGS sequence"/>
</dbReference>
<sequence length="195" mass="23508">MLTDRDRAIYYHIEKYKFASIEQIQKAFFKEQKYSYDIARRRLNKLVSNDYLKCSRNFITNQNIYYIDNQYRKVSLHSMLLMDYYVELLHCNAEIVHFEKEKEWLDGKIRSDGFCIYDFNGYRFYNLIEVNASHNKLNLEKYESLFNSGELQKAYGVFPTIILIDDINHKSDPTFQSMDIIHLDFNLSDFAKIFM</sequence>
<comment type="caution">
    <text evidence="1">The sequence shown here is derived from an EMBL/GenBank/DDBJ whole genome shotgun (WGS) entry which is preliminary data.</text>
</comment>
<evidence type="ECO:0000313" key="1">
    <source>
        <dbReference type="EMBL" id="NMM62074.1"/>
    </source>
</evidence>
<name>A0A7Y0EEJ4_9CLOT</name>
<gene>
    <name evidence="1" type="ORF">HBE96_05090</name>
</gene>
<dbReference type="AlphaFoldDB" id="A0A7Y0EEJ4"/>
<organism evidence="1 2">
    <name type="scientific">Clostridium muellerianum</name>
    <dbReference type="NCBI Taxonomy" id="2716538"/>
    <lineage>
        <taxon>Bacteria</taxon>
        <taxon>Bacillati</taxon>
        <taxon>Bacillota</taxon>
        <taxon>Clostridia</taxon>
        <taxon>Eubacteriales</taxon>
        <taxon>Clostridiaceae</taxon>
        <taxon>Clostridium</taxon>
    </lineage>
</organism>
<protein>
    <recommendedName>
        <fullName evidence="3">Replication-relaxation</fullName>
    </recommendedName>
</protein>
<dbReference type="EMBL" id="JABBNI010000010">
    <property type="protein sequence ID" value="NMM62074.1"/>
    <property type="molecule type" value="Genomic_DNA"/>
</dbReference>
<evidence type="ECO:0008006" key="3">
    <source>
        <dbReference type="Google" id="ProtNLM"/>
    </source>
</evidence>
<keyword evidence="2" id="KW-1185">Reference proteome</keyword>